<sequence length="41" mass="4670">VPRGTDRIPPPRAMADLIPPHLRPLASDRRRRSPPALRLHL</sequence>
<dbReference type="EMBL" id="CADCSZ010000104">
    <property type="protein sequence ID" value="CAA9239821.1"/>
    <property type="molecule type" value="Genomic_DNA"/>
</dbReference>
<name>A0A6J4I2P1_9ACTN</name>
<organism evidence="2">
    <name type="scientific">uncultured Acidimicrobiales bacterium</name>
    <dbReference type="NCBI Taxonomy" id="310071"/>
    <lineage>
        <taxon>Bacteria</taxon>
        <taxon>Bacillati</taxon>
        <taxon>Actinomycetota</taxon>
        <taxon>Acidimicrobiia</taxon>
        <taxon>Acidimicrobiales</taxon>
        <taxon>environmental samples</taxon>
    </lineage>
</organism>
<feature type="compositionally biased region" description="Basic residues" evidence="1">
    <location>
        <begin position="29"/>
        <end position="41"/>
    </location>
</feature>
<feature type="non-terminal residue" evidence="2">
    <location>
        <position position="1"/>
    </location>
</feature>
<dbReference type="AlphaFoldDB" id="A0A6J4I2P1"/>
<reference evidence="2" key="1">
    <citation type="submission" date="2020-02" db="EMBL/GenBank/DDBJ databases">
        <authorList>
            <person name="Meier V. D."/>
        </authorList>
    </citation>
    <scope>NUCLEOTIDE SEQUENCE</scope>
    <source>
        <strain evidence="2">AVDCRST_MAG76</strain>
    </source>
</reference>
<protein>
    <submittedName>
        <fullName evidence="2">Uncharacterized protein</fullName>
    </submittedName>
</protein>
<evidence type="ECO:0000313" key="2">
    <source>
        <dbReference type="EMBL" id="CAA9239821.1"/>
    </source>
</evidence>
<proteinExistence type="predicted"/>
<gene>
    <name evidence="2" type="ORF">AVDCRST_MAG76-1710</name>
</gene>
<feature type="non-terminal residue" evidence="2">
    <location>
        <position position="41"/>
    </location>
</feature>
<accession>A0A6J4I2P1</accession>
<feature type="region of interest" description="Disordered" evidence="1">
    <location>
        <begin position="1"/>
        <end position="41"/>
    </location>
</feature>
<evidence type="ECO:0000256" key="1">
    <source>
        <dbReference type="SAM" id="MobiDB-lite"/>
    </source>
</evidence>